<accession>A0A8D2AFX8</accession>
<proteinExistence type="inferred from homology"/>
<dbReference type="GO" id="GO:0042742">
    <property type="term" value="P:defense response to bacterium"/>
    <property type="evidence" value="ECO:0007669"/>
    <property type="project" value="UniProtKB-UniRule"/>
</dbReference>
<evidence type="ECO:0000256" key="1">
    <source>
        <dbReference type="ARBA" id="ARBA00004613"/>
    </source>
</evidence>
<keyword evidence="6" id="KW-0929">Antimicrobial</keyword>
<keyword evidence="6" id="KW-0211">Defensin</keyword>
<comment type="subcellular location">
    <subcellularLocation>
        <location evidence="1 6">Secreted</location>
    </subcellularLocation>
</comment>
<dbReference type="GeneTree" id="ENSGT00390000001502"/>
<reference evidence="9" key="2">
    <citation type="submission" date="2025-09" db="UniProtKB">
        <authorList>
            <consortium name="Ensembl"/>
        </authorList>
    </citation>
    <scope>IDENTIFICATION</scope>
</reference>
<dbReference type="Proteomes" id="UP000694564">
    <property type="component" value="Chromosome 2"/>
</dbReference>
<evidence type="ECO:0000259" key="8">
    <source>
        <dbReference type="Pfam" id="PF13841"/>
    </source>
</evidence>
<evidence type="ECO:0000256" key="5">
    <source>
        <dbReference type="ARBA" id="ARBA00023157"/>
    </source>
</evidence>
<evidence type="ECO:0000256" key="6">
    <source>
        <dbReference type="RuleBase" id="RU231113"/>
    </source>
</evidence>
<keyword evidence="5" id="KW-1015">Disulfide bond</keyword>
<keyword evidence="10" id="KW-1185">Reference proteome</keyword>
<evidence type="ECO:0000256" key="2">
    <source>
        <dbReference type="ARBA" id="ARBA00007371"/>
    </source>
</evidence>
<protein>
    <recommendedName>
        <fullName evidence="6">Beta-defensin</fullName>
    </recommendedName>
</protein>
<keyword evidence="4 6" id="KW-0732">Signal</keyword>
<evidence type="ECO:0000256" key="4">
    <source>
        <dbReference type="ARBA" id="ARBA00022729"/>
    </source>
</evidence>
<gene>
    <name evidence="9" type="primary">DEFB116</name>
</gene>
<sequence>MSVMKPYLMTITILLILVQKTPGGLFRSNNNKKKETWNPCELYQGKCRNTCRNYEVRYFSCLPDLKCCLKLSSDVAGADSDSRKEDSSLSSNLSSSLSVTNMSSYAPS</sequence>
<evidence type="ECO:0000313" key="9">
    <source>
        <dbReference type="Ensembl" id="ENSSVLP00005001447.1"/>
    </source>
</evidence>
<feature type="chain" id="PRO_5034324620" description="Beta-defensin" evidence="6">
    <location>
        <begin position="24"/>
        <end position="108"/>
    </location>
</feature>
<reference evidence="9" key="1">
    <citation type="submission" date="2025-08" db="UniProtKB">
        <authorList>
            <consortium name="Ensembl"/>
        </authorList>
    </citation>
    <scope>IDENTIFICATION</scope>
</reference>
<feature type="domain" description="Beta-defensin" evidence="8">
    <location>
        <begin position="40"/>
        <end position="68"/>
    </location>
</feature>
<dbReference type="Pfam" id="PF13841">
    <property type="entry name" value="Defensin_beta_2"/>
    <property type="match status" value="1"/>
</dbReference>
<evidence type="ECO:0000313" key="10">
    <source>
        <dbReference type="Proteomes" id="UP000694564"/>
    </source>
</evidence>
<dbReference type="AlphaFoldDB" id="A0A8D2AFX8"/>
<comment type="similarity">
    <text evidence="2 6">Belongs to the beta-defensin family.</text>
</comment>
<dbReference type="InterPro" id="IPR025933">
    <property type="entry name" value="Beta_defensin_dom"/>
</dbReference>
<feature type="signal peptide" evidence="6">
    <location>
        <begin position="1"/>
        <end position="23"/>
    </location>
</feature>
<evidence type="ECO:0000256" key="3">
    <source>
        <dbReference type="ARBA" id="ARBA00022525"/>
    </source>
</evidence>
<feature type="region of interest" description="Disordered" evidence="7">
    <location>
        <begin position="77"/>
        <end position="108"/>
    </location>
</feature>
<keyword evidence="6" id="KW-0044">Antibiotic</keyword>
<dbReference type="GO" id="GO:0005576">
    <property type="term" value="C:extracellular region"/>
    <property type="evidence" value="ECO:0007669"/>
    <property type="project" value="UniProtKB-SubCell"/>
</dbReference>
<comment type="function">
    <text evidence="6">Has antibacterial activity.</text>
</comment>
<keyword evidence="3 6" id="KW-0964">Secreted</keyword>
<dbReference type="OrthoDB" id="9836790at2759"/>
<organism evidence="9 10">
    <name type="scientific">Sciurus vulgaris</name>
    <name type="common">Eurasian red squirrel</name>
    <dbReference type="NCBI Taxonomy" id="55149"/>
    <lineage>
        <taxon>Eukaryota</taxon>
        <taxon>Metazoa</taxon>
        <taxon>Chordata</taxon>
        <taxon>Craniata</taxon>
        <taxon>Vertebrata</taxon>
        <taxon>Euteleostomi</taxon>
        <taxon>Mammalia</taxon>
        <taxon>Eutheria</taxon>
        <taxon>Euarchontoglires</taxon>
        <taxon>Glires</taxon>
        <taxon>Rodentia</taxon>
        <taxon>Sciuromorpha</taxon>
        <taxon>Sciuridae</taxon>
        <taxon>Sciurinae</taxon>
        <taxon>Sciurini</taxon>
        <taxon>Sciurus</taxon>
    </lineage>
</organism>
<evidence type="ECO:0000256" key="7">
    <source>
        <dbReference type="SAM" id="MobiDB-lite"/>
    </source>
</evidence>
<dbReference type="Ensembl" id="ENSSVLT00005001597.1">
    <property type="protein sequence ID" value="ENSSVLP00005001447.1"/>
    <property type="gene ID" value="ENSSVLG00005001197.1"/>
</dbReference>
<name>A0A8D2AFX8_SCIVU</name>
<feature type="compositionally biased region" description="Low complexity" evidence="7">
    <location>
        <begin position="88"/>
        <end position="108"/>
    </location>
</feature>
<dbReference type="GO" id="GO:0045087">
    <property type="term" value="P:innate immune response"/>
    <property type="evidence" value="ECO:0007669"/>
    <property type="project" value="InterPro"/>
</dbReference>